<dbReference type="AlphaFoldDB" id="A0ABD6B1H4"/>
<dbReference type="RefSeq" id="WP_250875560.1">
    <property type="nucleotide sequence ID" value="NZ_JALXFV010000008.1"/>
</dbReference>
<comment type="caution">
    <text evidence="1">The sequence shown here is derived from an EMBL/GenBank/DDBJ whole genome shotgun (WGS) entry which is preliminary data.</text>
</comment>
<keyword evidence="2" id="KW-1185">Reference proteome</keyword>
<dbReference type="EMBL" id="JBHUDC010000008">
    <property type="protein sequence ID" value="MFD1515652.1"/>
    <property type="molecule type" value="Genomic_DNA"/>
</dbReference>
<sequence>MTAICENCSAAVSTQYARVLGDNDDTVHACPNCTTLRDVSDGAAADTT</sequence>
<accession>A0ABD6B1H4</accession>
<proteinExistence type="predicted"/>
<reference evidence="1 2" key="1">
    <citation type="journal article" date="2019" name="Int. J. Syst. Evol. Microbiol.">
        <title>The Global Catalogue of Microorganisms (GCM) 10K type strain sequencing project: providing services to taxonomists for standard genome sequencing and annotation.</title>
        <authorList>
            <consortium name="The Broad Institute Genomics Platform"/>
            <consortium name="The Broad Institute Genome Sequencing Center for Infectious Disease"/>
            <person name="Wu L."/>
            <person name="Ma J."/>
        </authorList>
    </citation>
    <scope>NUCLEOTIDE SEQUENCE [LARGE SCALE GENOMIC DNA]</scope>
    <source>
        <strain evidence="1 2">CGMCC 1.12563</strain>
    </source>
</reference>
<evidence type="ECO:0000313" key="2">
    <source>
        <dbReference type="Proteomes" id="UP001597187"/>
    </source>
</evidence>
<organism evidence="1 2">
    <name type="scientific">Halomarina rubra</name>
    <dbReference type="NCBI Taxonomy" id="2071873"/>
    <lineage>
        <taxon>Archaea</taxon>
        <taxon>Methanobacteriati</taxon>
        <taxon>Methanobacteriota</taxon>
        <taxon>Stenosarchaea group</taxon>
        <taxon>Halobacteria</taxon>
        <taxon>Halobacteriales</taxon>
        <taxon>Natronomonadaceae</taxon>
        <taxon>Halomarina</taxon>
    </lineage>
</organism>
<protein>
    <recommendedName>
        <fullName evidence="3">Small CPxCG-related zinc finger protein</fullName>
    </recommendedName>
</protein>
<dbReference type="InterPro" id="IPR055985">
    <property type="entry name" value="DUF7563"/>
</dbReference>
<name>A0ABD6B1H4_9EURY</name>
<evidence type="ECO:0008006" key="3">
    <source>
        <dbReference type="Google" id="ProtNLM"/>
    </source>
</evidence>
<dbReference type="Proteomes" id="UP001597187">
    <property type="component" value="Unassembled WGS sequence"/>
</dbReference>
<evidence type="ECO:0000313" key="1">
    <source>
        <dbReference type="EMBL" id="MFD1515652.1"/>
    </source>
</evidence>
<gene>
    <name evidence="1" type="ORF">ACFSBT_20425</name>
</gene>
<dbReference type="Pfam" id="PF24444">
    <property type="entry name" value="DUF7563"/>
    <property type="match status" value="1"/>
</dbReference>